<dbReference type="Gene3D" id="1.10.150.20">
    <property type="entry name" value="5' to 3' exonuclease, C-terminal subdomain"/>
    <property type="match status" value="1"/>
</dbReference>
<protein>
    <submittedName>
        <fullName evidence="3">Helix-hairpin-helix domain-containing protein</fullName>
    </submittedName>
</protein>
<evidence type="ECO:0000313" key="4">
    <source>
        <dbReference type="Proteomes" id="UP000198634"/>
    </source>
</evidence>
<proteinExistence type="predicted"/>
<dbReference type="GO" id="GO:0003677">
    <property type="term" value="F:DNA binding"/>
    <property type="evidence" value="ECO:0007669"/>
    <property type="project" value="InterPro"/>
</dbReference>
<reference evidence="3 4" key="1">
    <citation type="submission" date="2016-10" db="EMBL/GenBank/DDBJ databases">
        <authorList>
            <person name="de Groot N.N."/>
        </authorList>
    </citation>
    <scope>NUCLEOTIDE SEQUENCE [LARGE SCALE GENOMIC DNA]</scope>
    <source>
        <strain evidence="3 4">DSM 22007</strain>
    </source>
</reference>
<feature type="region of interest" description="Disordered" evidence="1">
    <location>
        <begin position="83"/>
        <end position="163"/>
    </location>
</feature>
<dbReference type="EMBL" id="FOEP01000020">
    <property type="protein sequence ID" value="SER01142.1"/>
    <property type="molecule type" value="Genomic_DNA"/>
</dbReference>
<organism evidence="3 4">
    <name type="scientific">Thalassovita taeanensis</name>
    <dbReference type="NCBI Taxonomy" id="657014"/>
    <lineage>
        <taxon>Bacteria</taxon>
        <taxon>Pseudomonadati</taxon>
        <taxon>Pseudomonadota</taxon>
        <taxon>Alphaproteobacteria</taxon>
        <taxon>Rhodobacterales</taxon>
        <taxon>Roseobacteraceae</taxon>
        <taxon>Thalassovita</taxon>
    </lineage>
</organism>
<dbReference type="GO" id="GO:0000166">
    <property type="term" value="F:nucleotide binding"/>
    <property type="evidence" value="ECO:0007669"/>
    <property type="project" value="InterPro"/>
</dbReference>
<dbReference type="InterPro" id="IPR010995">
    <property type="entry name" value="DNA_repair_Rad51/TF_NusA_a-hlx"/>
</dbReference>
<dbReference type="InterPro" id="IPR003583">
    <property type="entry name" value="Hlx-hairpin-Hlx_DNA-bd_motif"/>
</dbReference>
<feature type="compositionally biased region" description="Basic and acidic residues" evidence="1">
    <location>
        <begin position="97"/>
        <end position="109"/>
    </location>
</feature>
<name>A0A1H9KPV6_9RHOB</name>
<dbReference type="OrthoDB" id="7746053at2"/>
<dbReference type="RefSeq" id="WP_090271253.1">
    <property type="nucleotide sequence ID" value="NZ_FOEP01000020.1"/>
</dbReference>
<dbReference type="STRING" id="657014.SAMN04488092_1203"/>
<dbReference type="Pfam" id="PF14520">
    <property type="entry name" value="HHH_5"/>
    <property type="match status" value="1"/>
</dbReference>
<dbReference type="Proteomes" id="UP000198634">
    <property type="component" value="Unassembled WGS sequence"/>
</dbReference>
<feature type="domain" description="Helix-hairpin-helix DNA-binding motif class 1" evidence="2">
    <location>
        <begin position="2"/>
        <end position="21"/>
    </location>
</feature>
<feature type="compositionally biased region" description="Basic residues" evidence="1">
    <location>
        <begin position="154"/>
        <end position="163"/>
    </location>
</feature>
<evidence type="ECO:0000313" key="3">
    <source>
        <dbReference type="EMBL" id="SER01142.1"/>
    </source>
</evidence>
<dbReference type="SMART" id="SM00278">
    <property type="entry name" value="HhH1"/>
    <property type="match status" value="2"/>
</dbReference>
<accession>A0A1H9KPV6</accession>
<feature type="compositionally biased region" description="Basic residues" evidence="1">
    <location>
        <begin position="110"/>
        <end position="121"/>
    </location>
</feature>
<evidence type="ECO:0000256" key="1">
    <source>
        <dbReference type="SAM" id="MobiDB-lite"/>
    </source>
</evidence>
<sequence>MAELLKIKGIGSATAQNLAAIGVKTPTDLARARPMDLVQVSGIGPARAMLLIAAAGEVAAVLPDLPPVVETAPAPVMDEAAVTAESGKGAGKKGKSKAADVEKVKAEKAKSKKGAKNKTKPKKDEPKKVRKKKDTVKAAKVKKAKPKAEAVKATKSKKKSKKK</sequence>
<feature type="compositionally biased region" description="Basic residues" evidence="1">
    <location>
        <begin position="128"/>
        <end position="145"/>
    </location>
</feature>
<evidence type="ECO:0000259" key="2">
    <source>
        <dbReference type="SMART" id="SM00278"/>
    </source>
</evidence>
<dbReference type="AlphaFoldDB" id="A0A1H9KPV6"/>
<dbReference type="GO" id="GO:0006281">
    <property type="term" value="P:DNA repair"/>
    <property type="evidence" value="ECO:0007669"/>
    <property type="project" value="InterPro"/>
</dbReference>
<feature type="domain" description="Helix-hairpin-helix DNA-binding motif class 1" evidence="2">
    <location>
        <begin position="35"/>
        <end position="54"/>
    </location>
</feature>
<keyword evidence="4" id="KW-1185">Reference proteome</keyword>
<gene>
    <name evidence="3" type="ORF">SAMN04488092_1203</name>
</gene>
<dbReference type="SUPFAM" id="SSF47794">
    <property type="entry name" value="Rad51 N-terminal domain-like"/>
    <property type="match status" value="1"/>
</dbReference>